<name>A0A7J8VL40_9ROSI</name>
<keyword evidence="2" id="KW-1185">Reference proteome</keyword>
<gene>
    <name evidence="1" type="ORF">Goklo_003421</name>
</gene>
<accession>A0A7J8VL40</accession>
<reference evidence="1 2" key="1">
    <citation type="journal article" date="2019" name="Genome Biol. Evol.">
        <title>Insights into the evolution of the New World diploid cottons (Gossypium, subgenus Houzingenia) based on genome sequencing.</title>
        <authorList>
            <person name="Grover C.E."/>
            <person name="Arick M.A. 2nd"/>
            <person name="Thrash A."/>
            <person name="Conover J.L."/>
            <person name="Sanders W.S."/>
            <person name="Peterson D.G."/>
            <person name="Frelichowski J.E."/>
            <person name="Scheffler J.A."/>
            <person name="Scheffler B.E."/>
            <person name="Wendel J.F."/>
        </authorList>
    </citation>
    <scope>NUCLEOTIDE SEQUENCE [LARGE SCALE GENOMIC DNA]</scope>
    <source>
        <strain evidence="1">57</strain>
        <tissue evidence="1">Leaf</tissue>
    </source>
</reference>
<protein>
    <submittedName>
        <fullName evidence="1">Uncharacterized protein</fullName>
    </submittedName>
</protein>
<dbReference type="Proteomes" id="UP000593573">
    <property type="component" value="Unassembled WGS sequence"/>
</dbReference>
<dbReference type="AlphaFoldDB" id="A0A7J8VL40"/>
<dbReference type="EMBL" id="JABFAB010000011">
    <property type="protein sequence ID" value="MBA0663300.1"/>
    <property type="molecule type" value="Genomic_DNA"/>
</dbReference>
<evidence type="ECO:0000313" key="2">
    <source>
        <dbReference type="Proteomes" id="UP000593573"/>
    </source>
</evidence>
<evidence type="ECO:0000313" key="1">
    <source>
        <dbReference type="EMBL" id="MBA0663300.1"/>
    </source>
</evidence>
<sequence length="81" mass="8836">MDDTQRMMQMGGFGFDPSKNGAFNYPNDGPTLPPAAPLVAIVLPQSLSLSAEKDGLDIVQHEWALPKFEHRAEAVLKKLVS</sequence>
<dbReference type="OrthoDB" id="6745403at2759"/>
<comment type="caution">
    <text evidence="1">The sequence shown here is derived from an EMBL/GenBank/DDBJ whole genome shotgun (WGS) entry which is preliminary data.</text>
</comment>
<proteinExistence type="predicted"/>
<organism evidence="1 2">
    <name type="scientific">Gossypium klotzschianum</name>
    <dbReference type="NCBI Taxonomy" id="34286"/>
    <lineage>
        <taxon>Eukaryota</taxon>
        <taxon>Viridiplantae</taxon>
        <taxon>Streptophyta</taxon>
        <taxon>Embryophyta</taxon>
        <taxon>Tracheophyta</taxon>
        <taxon>Spermatophyta</taxon>
        <taxon>Magnoliopsida</taxon>
        <taxon>eudicotyledons</taxon>
        <taxon>Gunneridae</taxon>
        <taxon>Pentapetalae</taxon>
        <taxon>rosids</taxon>
        <taxon>malvids</taxon>
        <taxon>Malvales</taxon>
        <taxon>Malvaceae</taxon>
        <taxon>Malvoideae</taxon>
        <taxon>Gossypium</taxon>
    </lineage>
</organism>